<feature type="transmembrane region" description="Helical" evidence="1">
    <location>
        <begin position="99"/>
        <end position="121"/>
    </location>
</feature>
<comment type="caution">
    <text evidence="2">The sequence shown here is derived from an EMBL/GenBank/DDBJ whole genome shotgun (WGS) entry which is preliminary data.</text>
</comment>
<feature type="transmembrane region" description="Helical" evidence="1">
    <location>
        <begin position="42"/>
        <end position="65"/>
    </location>
</feature>
<feature type="transmembrane region" description="Helical" evidence="1">
    <location>
        <begin position="72"/>
        <end position="93"/>
    </location>
</feature>
<keyword evidence="1" id="KW-0812">Transmembrane</keyword>
<evidence type="ECO:0000313" key="2">
    <source>
        <dbReference type="EMBL" id="GAA4394594.1"/>
    </source>
</evidence>
<dbReference type="InterPro" id="IPR052712">
    <property type="entry name" value="Acid_resist_chaperone_HdeD"/>
</dbReference>
<dbReference type="Pfam" id="PF03729">
    <property type="entry name" value="DUF308"/>
    <property type="match status" value="2"/>
</dbReference>
<feature type="transmembrane region" description="Helical" evidence="1">
    <location>
        <begin position="152"/>
        <end position="172"/>
    </location>
</feature>
<dbReference type="InterPro" id="IPR005325">
    <property type="entry name" value="DUF308_memb"/>
</dbReference>
<evidence type="ECO:0000256" key="1">
    <source>
        <dbReference type="SAM" id="Phobius"/>
    </source>
</evidence>
<gene>
    <name evidence="2" type="ORF">GCM10023147_26850</name>
</gene>
<dbReference type="PANTHER" id="PTHR34989:SF1">
    <property type="entry name" value="PROTEIN HDED"/>
    <property type="match status" value="1"/>
</dbReference>
<keyword evidence="1" id="KW-1133">Transmembrane helix</keyword>
<name>A0ABP8JQT1_9ACTN</name>
<dbReference type="RefSeq" id="WP_344996531.1">
    <property type="nucleotide sequence ID" value="NZ_BAABFR010000038.1"/>
</dbReference>
<feature type="transmembrane region" description="Helical" evidence="1">
    <location>
        <begin position="12"/>
        <end position="36"/>
    </location>
</feature>
<feature type="transmembrane region" description="Helical" evidence="1">
    <location>
        <begin position="128"/>
        <end position="146"/>
    </location>
</feature>
<sequence>MTVPTNPIRQLANATWQVTITLGVASVIIGVAILAWPGKSLLVAGSLFAAYLLVSGFFQVVAGLFGEGHHRILGIASGALSIILGCICLRSAAETLLLLAIWIGIGWVFRGVFITSSAAGAPEVPNRPWAVFTGIVTVLGGIVLLVSPFGSLAVLTLVAGIWAVVLGLIEIVSGFQLRRAVTAHL</sequence>
<proteinExistence type="predicted"/>
<dbReference type="PANTHER" id="PTHR34989">
    <property type="entry name" value="PROTEIN HDED"/>
    <property type="match status" value="1"/>
</dbReference>
<reference evidence="3" key="1">
    <citation type="journal article" date="2019" name="Int. J. Syst. Evol. Microbiol.">
        <title>The Global Catalogue of Microorganisms (GCM) 10K type strain sequencing project: providing services to taxonomists for standard genome sequencing and annotation.</title>
        <authorList>
            <consortium name="The Broad Institute Genomics Platform"/>
            <consortium name="The Broad Institute Genome Sequencing Center for Infectious Disease"/>
            <person name="Wu L."/>
            <person name="Ma J."/>
        </authorList>
    </citation>
    <scope>NUCLEOTIDE SEQUENCE [LARGE SCALE GENOMIC DNA]</scope>
    <source>
        <strain evidence="3">JCM 17688</strain>
    </source>
</reference>
<protein>
    <submittedName>
        <fullName evidence="2">HdeD family acid-resistance protein</fullName>
    </submittedName>
</protein>
<organism evidence="2 3">
    <name type="scientific">Tsukamurella soli</name>
    <dbReference type="NCBI Taxonomy" id="644556"/>
    <lineage>
        <taxon>Bacteria</taxon>
        <taxon>Bacillati</taxon>
        <taxon>Actinomycetota</taxon>
        <taxon>Actinomycetes</taxon>
        <taxon>Mycobacteriales</taxon>
        <taxon>Tsukamurellaceae</taxon>
        <taxon>Tsukamurella</taxon>
    </lineage>
</organism>
<dbReference type="Proteomes" id="UP001500635">
    <property type="component" value="Unassembled WGS sequence"/>
</dbReference>
<accession>A0ABP8JQT1</accession>
<keyword evidence="3" id="KW-1185">Reference proteome</keyword>
<dbReference type="EMBL" id="BAABFR010000038">
    <property type="protein sequence ID" value="GAA4394594.1"/>
    <property type="molecule type" value="Genomic_DNA"/>
</dbReference>
<keyword evidence="1" id="KW-0472">Membrane</keyword>
<evidence type="ECO:0000313" key="3">
    <source>
        <dbReference type="Proteomes" id="UP001500635"/>
    </source>
</evidence>